<keyword evidence="2" id="KW-1185">Reference proteome</keyword>
<proteinExistence type="predicted"/>
<protein>
    <submittedName>
        <fullName evidence="1">Kinase-like domain-containing protein</fullName>
    </submittedName>
</protein>
<reference evidence="1" key="2">
    <citation type="journal article" date="2022" name="New Phytol.">
        <title>Evolutionary transition to the ectomycorrhizal habit in the genomes of a hyperdiverse lineage of mushroom-forming fungi.</title>
        <authorList>
            <person name="Looney B."/>
            <person name="Miyauchi S."/>
            <person name="Morin E."/>
            <person name="Drula E."/>
            <person name="Courty P.E."/>
            <person name="Kohler A."/>
            <person name="Kuo A."/>
            <person name="LaButti K."/>
            <person name="Pangilinan J."/>
            <person name="Lipzen A."/>
            <person name="Riley R."/>
            <person name="Andreopoulos W."/>
            <person name="He G."/>
            <person name="Johnson J."/>
            <person name="Nolan M."/>
            <person name="Tritt A."/>
            <person name="Barry K.W."/>
            <person name="Grigoriev I.V."/>
            <person name="Nagy L.G."/>
            <person name="Hibbett D."/>
            <person name="Henrissat B."/>
            <person name="Matheny P.B."/>
            <person name="Labbe J."/>
            <person name="Martin F.M."/>
        </authorList>
    </citation>
    <scope>NUCLEOTIDE SEQUENCE</scope>
    <source>
        <strain evidence="1">EC-137</strain>
    </source>
</reference>
<feature type="non-terminal residue" evidence="1">
    <location>
        <position position="223"/>
    </location>
</feature>
<gene>
    <name evidence="1" type="ORF">K488DRAFT_22772</name>
</gene>
<evidence type="ECO:0000313" key="1">
    <source>
        <dbReference type="EMBL" id="KAI0036946.1"/>
    </source>
</evidence>
<sequence length="223" mass="25675">REIELHAAVSGHPNILPYHSCYVADDHYHVVFDACKGGHLGVHVDARRRFHHRDDEIKRVFLQLVAAVRHCHSLGIAHRNLSPENFLAADYTGRTFYLANFEHATTERRCKRLHIGTKAYMSPECLGTTRWKKDYDAHASDVWSLGIILVYMVAGVLPWDQAYSTDTRYSEYVYDRSFLQSYLPLSDRLMPLLSRILEPDAKRRIGLAELERKLARVPSLTIS</sequence>
<dbReference type="EMBL" id="MU273467">
    <property type="protein sequence ID" value="KAI0036946.1"/>
    <property type="molecule type" value="Genomic_DNA"/>
</dbReference>
<comment type="caution">
    <text evidence="1">The sequence shown here is derived from an EMBL/GenBank/DDBJ whole genome shotgun (WGS) entry which is preliminary data.</text>
</comment>
<dbReference type="Proteomes" id="UP000814128">
    <property type="component" value="Unassembled WGS sequence"/>
</dbReference>
<evidence type="ECO:0000313" key="2">
    <source>
        <dbReference type="Proteomes" id="UP000814128"/>
    </source>
</evidence>
<organism evidence="1 2">
    <name type="scientific">Vararia minispora EC-137</name>
    <dbReference type="NCBI Taxonomy" id="1314806"/>
    <lineage>
        <taxon>Eukaryota</taxon>
        <taxon>Fungi</taxon>
        <taxon>Dikarya</taxon>
        <taxon>Basidiomycota</taxon>
        <taxon>Agaricomycotina</taxon>
        <taxon>Agaricomycetes</taxon>
        <taxon>Russulales</taxon>
        <taxon>Lachnocladiaceae</taxon>
        <taxon>Vararia</taxon>
    </lineage>
</organism>
<feature type="non-terminal residue" evidence="1">
    <location>
        <position position="1"/>
    </location>
</feature>
<name>A0ACB8R085_9AGAM</name>
<reference evidence="1" key="1">
    <citation type="submission" date="2021-02" db="EMBL/GenBank/DDBJ databases">
        <authorList>
            <consortium name="DOE Joint Genome Institute"/>
            <person name="Ahrendt S."/>
            <person name="Looney B.P."/>
            <person name="Miyauchi S."/>
            <person name="Morin E."/>
            <person name="Drula E."/>
            <person name="Courty P.E."/>
            <person name="Chicoki N."/>
            <person name="Fauchery L."/>
            <person name="Kohler A."/>
            <person name="Kuo A."/>
            <person name="Labutti K."/>
            <person name="Pangilinan J."/>
            <person name="Lipzen A."/>
            <person name="Riley R."/>
            <person name="Andreopoulos W."/>
            <person name="He G."/>
            <person name="Johnson J."/>
            <person name="Barry K.W."/>
            <person name="Grigoriev I.V."/>
            <person name="Nagy L."/>
            <person name="Hibbett D."/>
            <person name="Henrissat B."/>
            <person name="Matheny P.B."/>
            <person name="Labbe J."/>
            <person name="Martin F."/>
        </authorList>
    </citation>
    <scope>NUCLEOTIDE SEQUENCE</scope>
    <source>
        <strain evidence="1">EC-137</strain>
    </source>
</reference>
<accession>A0ACB8R085</accession>